<feature type="repeat" description="ANK" evidence="1">
    <location>
        <begin position="321"/>
        <end position="353"/>
    </location>
</feature>
<organism evidence="3 4">
    <name type="scientific">Phialocephala subalpina</name>
    <dbReference type="NCBI Taxonomy" id="576137"/>
    <lineage>
        <taxon>Eukaryota</taxon>
        <taxon>Fungi</taxon>
        <taxon>Dikarya</taxon>
        <taxon>Ascomycota</taxon>
        <taxon>Pezizomycotina</taxon>
        <taxon>Leotiomycetes</taxon>
        <taxon>Helotiales</taxon>
        <taxon>Mollisiaceae</taxon>
        <taxon>Phialocephala</taxon>
        <taxon>Phialocephala fortinii species complex</taxon>
    </lineage>
</organism>
<feature type="repeat" description="ANK" evidence="1">
    <location>
        <begin position="494"/>
        <end position="523"/>
    </location>
</feature>
<dbReference type="Proteomes" id="UP000184330">
    <property type="component" value="Unassembled WGS sequence"/>
</dbReference>
<dbReference type="PROSITE" id="PS50297">
    <property type="entry name" value="ANK_REP_REGION"/>
    <property type="match status" value="7"/>
</dbReference>
<keyword evidence="4" id="KW-1185">Reference proteome</keyword>
<evidence type="ECO:0000259" key="2">
    <source>
        <dbReference type="Pfam" id="PF06985"/>
    </source>
</evidence>
<sequence length="1218" mass="133715">MGSPQSGWSEESFSLTDDFISQSDTGLLYRAFKPEELVHNEESRSLSPCDHCVQLFVKAARLESVNVVQKLLQPDPKAALCLTEPFLEACLLASFRWDVHLIKILLRAVDDESFRLYSSTALESAVQNGQHEEIVRLSKAKEFLQKAHDYKIRFFHKAAESGDIEFAKLLVKSNVDVNADLDNHAVGRQSALAIAAAGGHLKMVEYLLSMGSKLNPPADPEAVRRRSYWDRSPLRAASEGSNLEVVEVLLREGADVNGDGALYAAASRGHLLIATRLLGAGADVNFAVDPHNGYRSSALQAAVQGGHIDMIEVLLDANAESSAGALHAACKQGFITIVKRLIDAGADVNSEGAEKTALQAACEVGRVDIVDLLLQSGASVKQPGNYLMSPLKLALKTGHLPVAERLMQAIEANSQDEALHFADALHIAVEKGYETIVKGLLDTGTPAIDKRNEHTLLVPSAAAKGYTSIVRLLLDAGASMDGAEGSNRWAWLQTALQAAVGGGHIETARFLLSAGANVNAALTSVAPPLHLAANNQSAEMVQLLLDEGANVHAVSYNGNTVYKIAERAGNISILHLLDAKVQENPPTQKYNPSLDVSTVVKRNLCKECAKISLEALYPRFAVWRPSFSYLIDSARNGCPFCMFFWKQLGITKISIPPSTVVNYNRAGSKRGTISFSLQEAYPADIEKPRSLGAAFCIGVEPFKEGPMPLPGNTSSTETVRQIQSWLQQYFQTHHTCRAHSDTKFLPTRLLNLTLWGKAQELRLVENKQLGTEIRYMALSHRWDANITASTSTTTANLALRLDSLPPTSLPLSFLQAAEVTKALGINYLWIDSLCIIQDSVIDWAHESSLMSQIYQNSYCTISVGATDDSSRGFFHQPGVDSNDSVEFLCPSDDGKSKLVRATKQQPDWQSLYEDSPLTTRGWIMQERELSPRIIHYTKSQVIWECRALRATEDWPAKDEIDNLSSKNKRLLDSTTTLSNHGIYNQWYNMVENYTSRQLTKAGDTLPALGGLARIVGEYSKSEYIGGLWADDLIQCLGWGCKYSGFDSFKGKDKFSRPNNYIAPTWSWASVIGPKSFNAVEKLQLHRRTKGLFPPDTHHEADGAMLIIKKFTFELATSDPYGQMKSASLHISAPMISGILGYDSSYNSGYGQQILLKDLSGHIIGQLHFDVPSERGLLQAVRCVPLFPDRNAPWLERGMGLALVSVEGKQSSYRRVGHV</sequence>
<dbReference type="Pfam" id="PF06985">
    <property type="entry name" value="HET"/>
    <property type="match status" value="1"/>
</dbReference>
<reference evidence="3 4" key="1">
    <citation type="submission" date="2016-03" db="EMBL/GenBank/DDBJ databases">
        <authorList>
            <person name="Ploux O."/>
        </authorList>
    </citation>
    <scope>NUCLEOTIDE SEQUENCE [LARGE SCALE GENOMIC DNA]</scope>
    <source>
        <strain evidence="3 4">UAMH 11012</strain>
    </source>
</reference>
<gene>
    <name evidence="3" type="ORF">PAC_19741</name>
</gene>
<evidence type="ECO:0000313" key="4">
    <source>
        <dbReference type="Proteomes" id="UP000184330"/>
    </source>
</evidence>
<dbReference type="OrthoDB" id="3560614at2759"/>
<dbReference type="Pfam" id="PF12796">
    <property type="entry name" value="Ank_2"/>
    <property type="match status" value="4"/>
</dbReference>
<dbReference type="SMART" id="SM00248">
    <property type="entry name" value="ANK"/>
    <property type="match status" value="13"/>
</dbReference>
<dbReference type="EMBL" id="FJOG01000082">
    <property type="protein sequence ID" value="CZR69841.1"/>
    <property type="molecule type" value="Genomic_DNA"/>
</dbReference>
<dbReference type="InterPro" id="IPR010730">
    <property type="entry name" value="HET"/>
</dbReference>
<proteinExistence type="predicted"/>
<dbReference type="SUPFAM" id="SSF48403">
    <property type="entry name" value="Ankyrin repeat"/>
    <property type="match status" value="2"/>
</dbReference>
<evidence type="ECO:0000256" key="1">
    <source>
        <dbReference type="PROSITE-ProRule" id="PRU00023"/>
    </source>
</evidence>
<feature type="repeat" description="ANK" evidence="1">
    <location>
        <begin position="229"/>
        <end position="261"/>
    </location>
</feature>
<feature type="repeat" description="ANK" evidence="1">
    <location>
        <begin position="187"/>
        <end position="219"/>
    </location>
</feature>
<dbReference type="AlphaFoldDB" id="A0A1L7XXP2"/>
<keyword evidence="1" id="KW-0040">ANK repeat</keyword>
<dbReference type="Gene3D" id="1.25.40.20">
    <property type="entry name" value="Ankyrin repeat-containing domain"/>
    <property type="match status" value="3"/>
</dbReference>
<name>A0A1L7XXP2_9HELO</name>
<dbReference type="InterPro" id="IPR036770">
    <property type="entry name" value="Ankyrin_rpt-contain_sf"/>
</dbReference>
<dbReference type="Pfam" id="PF00023">
    <property type="entry name" value="Ank"/>
    <property type="match status" value="1"/>
</dbReference>
<feature type="repeat" description="ANK" evidence="1">
    <location>
        <begin position="524"/>
        <end position="556"/>
    </location>
</feature>
<dbReference type="InterPro" id="IPR002110">
    <property type="entry name" value="Ankyrin_rpt"/>
</dbReference>
<feature type="repeat" description="ANK" evidence="1">
    <location>
        <begin position="257"/>
        <end position="289"/>
    </location>
</feature>
<evidence type="ECO:0000313" key="3">
    <source>
        <dbReference type="EMBL" id="CZR69841.1"/>
    </source>
</evidence>
<feature type="domain" description="Heterokaryon incompatibility" evidence="2">
    <location>
        <begin position="775"/>
        <end position="926"/>
    </location>
</feature>
<dbReference type="PROSITE" id="PS50088">
    <property type="entry name" value="ANK_REPEAT"/>
    <property type="match status" value="7"/>
</dbReference>
<protein>
    <recommendedName>
        <fullName evidence="2">Heterokaryon incompatibility domain-containing protein</fullName>
    </recommendedName>
</protein>
<dbReference type="PANTHER" id="PTHR33112">
    <property type="entry name" value="DOMAIN PROTEIN, PUTATIVE-RELATED"/>
    <property type="match status" value="1"/>
</dbReference>
<accession>A0A1L7XXP2</accession>
<feature type="repeat" description="ANK" evidence="1">
    <location>
        <begin position="353"/>
        <end position="385"/>
    </location>
</feature>
<dbReference type="PANTHER" id="PTHR33112:SF10">
    <property type="entry name" value="TOL"/>
    <property type="match status" value="1"/>
</dbReference>